<dbReference type="AlphaFoldDB" id="A0A3P7NY45"/>
<gene>
    <name evidence="2" type="ORF">DILT_LOCUS8953</name>
</gene>
<keyword evidence="3" id="KW-1185">Reference proteome</keyword>
<keyword evidence="1" id="KW-0175">Coiled coil</keyword>
<organism evidence="2 3">
    <name type="scientific">Dibothriocephalus latus</name>
    <name type="common">Fish tapeworm</name>
    <name type="synonym">Diphyllobothrium latum</name>
    <dbReference type="NCBI Taxonomy" id="60516"/>
    <lineage>
        <taxon>Eukaryota</taxon>
        <taxon>Metazoa</taxon>
        <taxon>Spiralia</taxon>
        <taxon>Lophotrochozoa</taxon>
        <taxon>Platyhelminthes</taxon>
        <taxon>Cestoda</taxon>
        <taxon>Eucestoda</taxon>
        <taxon>Diphyllobothriidea</taxon>
        <taxon>Diphyllobothriidae</taxon>
        <taxon>Dibothriocephalus</taxon>
    </lineage>
</organism>
<dbReference type="EMBL" id="UYRU01055610">
    <property type="protein sequence ID" value="VDN13122.1"/>
    <property type="molecule type" value="Genomic_DNA"/>
</dbReference>
<dbReference type="Proteomes" id="UP000281553">
    <property type="component" value="Unassembled WGS sequence"/>
</dbReference>
<proteinExistence type="predicted"/>
<feature type="coiled-coil region" evidence="1">
    <location>
        <begin position="90"/>
        <end position="117"/>
    </location>
</feature>
<protein>
    <submittedName>
        <fullName evidence="2">Uncharacterized protein</fullName>
    </submittedName>
</protein>
<name>A0A3P7NY45_DIBLA</name>
<reference evidence="2 3" key="1">
    <citation type="submission" date="2018-11" db="EMBL/GenBank/DDBJ databases">
        <authorList>
            <consortium name="Pathogen Informatics"/>
        </authorList>
    </citation>
    <scope>NUCLEOTIDE SEQUENCE [LARGE SCALE GENOMIC DNA]</scope>
</reference>
<evidence type="ECO:0000313" key="2">
    <source>
        <dbReference type="EMBL" id="VDN13122.1"/>
    </source>
</evidence>
<sequence>MDRQQRRGRHSRRPPSLQGLLGFSARLATRWSLFTQLSQLLLANTVTGGQDLPPQDDATSAMEQLRLESFELLEFWSQCMRVADVNVSLLEAVEVECDRLGEELDEIETEATELEACATELRHPKARHQLQVDRLQTIESRLNNLSQTPVGYLDWPELPIKLQTSAVSTPSSVRDACPVPKISSVKGLHSRIASLVDRYQRILPSTDDDEERRVGAITLVDSCETKITDLEAAAISAENLLSVLRRCMNQFSLPSAEQSTHVNVLFLDCALQAQMNLMKELREKHAAVLSCLQEFERPDNYDSLDPSLKPETLERRLEQFIDSFVKFYSDRQMPVEVAHVPILLLRLRELERVVRVGEHENSLHMKASSLGQQSDMLGACGHLQAFVFQLIKVTTRLDTHVEASLGQRRCQQDVETAARAERELHVMLLAMEALSMGQQSGTKEGSPRASLELLSVLLFNDGHIRELLAESSSKTEQETRVTDLYVQLTRASTSGRGEETQQPFADLLAAGGQLLSEIQNLPSSPLWKLPADYIATVAVAVDKISAALEGVRQCQLCINLQYSSTYILHAVTEAEKRVYASVCNYLSNFVTYSVEAQQYPNILQSPTHLIGAFHQSLSSVLFPLDKTPVSEDDTSSMARSDNYLEQFSTLGNFQVLSEFDIYVRDTARVLGTVIELDLAFIHAHLETLETYCQKEGCTSEEFRANFAAAKIALSESQRELERTAASIEELRWQFPDLKLRIFHLHCRLMIPPVLILPPSLNTQKASLRILVGSFD</sequence>
<evidence type="ECO:0000313" key="3">
    <source>
        <dbReference type="Proteomes" id="UP000281553"/>
    </source>
</evidence>
<evidence type="ECO:0000256" key="1">
    <source>
        <dbReference type="SAM" id="Coils"/>
    </source>
</evidence>
<dbReference type="OrthoDB" id="10506043at2759"/>
<accession>A0A3P7NY45</accession>